<feature type="domain" description="F-box" evidence="1">
    <location>
        <begin position="20"/>
        <end position="65"/>
    </location>
</feature>
<dbReference type="InterPro" id="IPR036047">
    <property type="entry name" value="F-box-like_dom_sf"/>
</dbReference>
<reference evidence="2 3" key="1">
    <citation type="journal article" date="2016" name="Mol. Biol. Evol.">
        <title>Comparative Genomics of Early-Diverging Mushroom-Forming Fungi Provides Insights into the Origins of Lignocellulose Decay Capabilities.</title>
        <authorList>
            <person name="Nagy L.G."/>
            <person name="Riley R."/>
            <person name="Tritt A."/>
            <person name="Adam C."/>
            <person name="Daum C."/>
            <person name="Floudas D."/>
            <person name="Sun H."/>
            <person name="Yadav J.S."/>
            <person name="Pangilinan J."/>
            <person name="Larsson K.H."/>
            <person name="Matsuura K."/>
            <person name="Barry K."/>
            <person name="Labutti K."/>
            <person name="Kuo R."/>
            <person name="Ohm R.A."/>
            <person name="Bhattacharya S.S."/>
            <person name="Shirouzu T."/>
            <person name="Yoshinaga Y."/>
            <person name="Martin F.M."/>
            <person name="Grigoriev I.V."/>
            <person name="Hibbett D.S."/>
        </authorList>
    </citation>
    <scope>NUCLEOTIDE SEQUENCE [LARGE SCALE GENOMIC DNA]</scope>
    <source>
        <strain evidence="2 3">HHB12029</strain>
    </source>
</reference>
<dbReference type="InterPro" id="IPR001810">
    <property type="entry name" value="F-box_dom"/>
</dbReference>
<sequence>MQDAVSTEIGSETSSAMCYANLPVETWCDVWKLLPSIKDIFSASQVCVGWRSISLANRQLWSRPNVHFPPGYDQFRHRREERPTLIAAEYVAARPMLRMLDICLDRAGARIEISIQVDHAECHIEMVTRLQAIISGVSKRASAAFSRSVGSVWADCPRPMISPTQ</sequence>
<protein>
    <recommendedName>
        <fullName evidence="1">F-box domain-containing protein</fullName>
    </recommendedName>
</protein>
<keyword evidence="3" id="KW-1185">Reference proteome</keyword>
<dbReference type="Proteomes" id="UP000077266">
    <property type="component" value="Unassembled WGS sequence"/>
</dbReference>
<accession>A0A165Q5Q8</accession>
<dbReference type="AlphaFoldDB" id="A0A165Q5Q8"/>
<gene>
    <name evidence="2" type="ORF">EXIGLDRAFT_320626</name>
</gene>
<name>A0A165Q5Q8_EXIGL</name>
<dbReference type="Gene3D" id="1.20.1280.50">
    <property type="match status" value="1"/>
</dbReference>
<evidence type="ECO:0000259" key="1">
    <source>
        <dbReference type="Pfam" id="PF12937"/>
    </source>
</evidence>
<organism evidence="2 3">
    <name type="scientific">Exidia glandulosa HHB12029</name>
    <dbReference type="NCBI Taxonomy" id="1314781"/>
    <lineage>
        <taxon>Eukaryota</taxon>
        <taxon>Fungi</taxon>
        <taxon>Dikarya</taxon>
        <taxon>Basidiomycota</taxon>
        <taxon>Agaricomycotina</taxon>
        <taxon>Agaricomycetes</taxon>
        <taxon>Auriculariales</taxon>
        <taxon>Exidiaceae</taxon>
        <taxon>Exidia</taxon>
    </lineage>
</organism>
<proteinExistence type="predicted"/>
<dbReference type="SUPFAM" id="SSF81383">
    <property type="entry name" value="F-box domain"/>
    <property type="match status" value="1"/>
</dbReference>
<dbReference type="Pfam" id="PF12937">
    <property type="entry name" value="F-box-like"/>
    <property type="match status" value="1"/>
</dbReference>
<dbReference type="InParanoid" id="A0A165Q5Q8"/>
<evidence type="ECO:0000313" key="2">
    <source>
        <dbReference type="EMBL" id="KZW03117.1"/>
    </source>
</evidence>
<dbReference type="EMBL" id="KV425885">
    <property type="protein sequence ID" value="KZW03117.1"/>
    <property type="molecule type" value="Genomic_DNA"/>
</dbReference>
<evidence type="ECO:0000313" key="3">
    <source>
        <dbReference type="Proteomes" id="UP000077266"/>
    </source>
</evidence>